<reference evidence="1" key="1">
    <citation type="submission" date="2021-01" db="EMBL/GenBank/DDBJ databases">
        <authorList>
            <person name="Corre E."/>
            <person name="Pelletier E."/>
            <person name="Niang G."/>
            <person name="Scheremetjew M."/>
            <person name="Finn R."/>
            <person name="Kale V."/>
            <person name="Holt S."/>
            <person name="Cochrane G."/>
            <person name="Meng A."/>
            <person name="Brown T."/>
            <person name="Cohen L."/>
        </authorList>
    </citation>
    <scope>NUCLEOTIDE SEQUENCE</scope>
    <source>
        <strain evidence="1">RCC1693</strain>
    </source>
</reference>
<sequence>MEEAATRPVVLLELSADREREVRATVCSAIEVDFNGDEVEVEVVVGARAPGSSGEGTAGYIYASIAPDRAGEFVRLLTFTDASKDELSMYDEHPDGPLAGMYLRLLKPVLESHLGREDTDVDSNKF</sequence>
<organism evidence="1">
    <name type="scientific">Florenciella parvula</name>
    <dbReference type="NCBI Taxonomy" id="236787"/>
    <lineage>
        <taxon>Eukaryota</taxon>
        <taxon>Sar</taxon>
        <taxon>Stramenopiles</taxon>
        <taxon>Ochrophyta</taxon>
        <taxon>Dictyochophyceae</taxon>
        <taxon>Florenciellales</taxon>
        <taxon>Florenciella</taxon>
    </lineage>
</organism>
<protein>
    <submittedName>
        <fullName evidence="1">Uncharacterized protein</fullName>
    </submittedName>
</protein>
<proteinExistence type="predicted"/>
<name>A0A7S2G8U5_9STRA</name>
<dbReference type="AlphaFoldDB" id="A0A7S2G8U5"/>
<accession>A0A7S2G8U5</accession>
<evidence type="ECO:0000313" key="1">
    <source>
        <dbReference type="EMBL" id="CAD9434742.1"/>
    </source>
</evidence>
<gene>
    <name evidence="1" type="ORF">FPAR1323_LOCUS13242</name>
</gene>
<dbReference type="EMBL" id="HBGT01025501">
    <property type="protein sequence ID" value="CAD9434742.1"/>
    <property type="molecule type" value="Transcribed_RNA"/>
</dbReference>